<dbReference type="Proteomes" id="UP001221142">
    <property type="component" value="Unassembled WGS sequence"/>
</dbReference>
<comment type="caution">
    <text evidence="1">The sequence shown here is derived from an EMBL/GenBank/DDBJ whole genome shotgun (WGS) entry which is preliminary data.</text>
</comment>
<name>A0AAD7BCA2_9AGAR</name>
<keyword evidence="2" id="KW-1185">Reference proteome</keyword>
<protein>
    <submittedName>
        <fullName evidence="1">Uncharacterized protein</fullName>
    </submittedName>
</protein>
<gene>
    <name evidence="1" type="ORF">FB45DRAFT_1034446</name>
</gene>
<proteinExistence type="predicted"/>
<organism evidence="1 2">
    <name type="scientific">Roridomyces roridus</name>
    <dbReference type="NCBI Taxonomy" id="1738132"/>
    <lineage>
        <taxon>Eukaryota</taxon>
        <taxon>Fungi</taxon>
        <taxon>Dikarya</taxon>
        <taxon>Basidiomycota</taxon>
        <taxon>Agaricomycotina</taxon>
        <taxon>Agaricomycetes</taxon>
        <taxon>Agaricomycetidae</taxon>
        <taxon>Agaricales</taxon>
        <taxon>Marasmiineae</taxon>
        <taxon>Mycenaceae</taxon>
        <taxon>Roridomyces</taxon>
    </lineage>
</organism>
<sequence>MPITVHVSLNFYVLLSISAQHSLSRFLKLFQWRPADVTVAQGKKSLANATSCYFPTHYDWGFTDLGLGLSLETTRLDTLSTIDASGSEWILPG</sequence>
<accession>A0AAD7BCA2</accession>
<evidence type="ECO:0000313" key="2">
    <source>
        <dbReference type="Proteomes" id="UP001221142"/>
    </source>
</evidence>
<evidence type="ECO:0000313" key="1">
    <source>
        <dbReference type="EMBL" id="KAJ7617147.1"/>
    </source>
</evidence>
<dbReference type="EMBL" id="JARKIF010000021">
    <property type="protein sequence ID" value="KAJ7617147.1"/>
    <property type="molecule type" value="Genomic_DNA"/>
</dbReference>
<reference evidence="1" key="1">
    <citation type="submission" date="2023-03" db="EMBL/GenBank/DDBJ databases">
        <title>Massive genome expansion in bonnet fungi (Mycena s.s.) driven by repeated elements and novel gene families across ecological guilds.</title>
        <authorList>
            <consortium name="Lawrence Berkeley National Laboratory"/>
            <person name="Harder C.B."/>
            <person name="Miyauchi S."/>
            <person name="Viragh M."/>
            <person name="Kuo A."/>
            <person name="Thoen E."/>
            <person name="Andreopoulos B."/>
            <person name="Lu D."/>
            <person name="Skrede I."/>
            <person name="Drula E."/>
            <person name="Henrissat B."/>
            <person name="Morin E."/>
            <person name="Kohler A."/>
            <person name="Barry K."/>
            <person name="LaButti K."/>
            <person name="Morin E."/>
            <person name="Salamov A."/>
            <person name="Lipzen A."/>
            <person name="Mereny Z."/>
            <person name="Hegedus B."/>
            <person name="Baldrian P."/>
            <person name="Stursova M."/>
            <person name="Weitz H."/>
            <person name="Taylor A."/>
            <person name="Grigoriev I.V."/>
            <person name="Nagy L.G."/>
            <person name="Martin F."/>
            <person name="Kauserud H."/>
        </authorList>
    </citation>
    <scope>NUCLEOTIDE SEQUENCE</scope>
    <source>
        <strain evidence="1">9284</strain>
    </source>
</reference>
<dbReference type="AlphaFoldDB" id="A0AAD7BCA2"/>